<accession>A0A1S9NAS0</accession>
<dbReference type="SUPFAM" id="SSF54909">
    <property type="entry name" value="Dimeric alpha+beta barrel"/>
    <property type="match status" value="1"/>
</dbReference>
<protein>
    <submittedName>
        <fullName evidence="3">Stress responsive protein</fullName>
    </submittedName>
</protein>
<name>A0A1S9NAS0_CLOBE</name>
<dbReference type="PANTHER" id="PTHR33178:SF10">
    <property type="entry name" value="STRESS-RESPONSE A_B BARREL DOMAIN-CONTAINING PROTEIN"/>
    <property type="match status" value="1"/>
</dbReference>
<dbReference type="EMBL" id="MWMH01000001">
    <property type="protein sequence ID" value="OOP74647.1"/>
    <property type="molecule type" value="Genomic_DNA"/>
</dbReference>
<sequence length="94" mass="11012">MFTHIVLFKLKEATTENLKFVEKTLLSMNGMIKELKQLEVGIDVIKSDRSYDVGIITRFDNKEDYLSYDVNEFHVEKVKKVIGPYMEDSKTLDF</sequence>
<dbReference type="SMART" id="SM00886">
    <property type="entry name" value="Dabb"/>
    <property type="match status" value="1"/>
</dbReference>
<proteinExistence type="predicted"/>
<evidence type="ECO:0000259" key="2">
    <source>
        <dbReference type="PROSITE" id="PS51502"/>
    </source>
</evidence>
<reference evidence="3 4" key="1">
    <citation type="submission" date="2017-02" db="EMBL/GenBank/DDBJ databases">
        <title>Genome sequence of Clostridium beijerinckii Br21.</title>
        <authorList>
            <person name="Fonseca B.C."/>
            <person name="Guazzaroni M.E."/>
            <person name="Riano-Pachon D.M."/>
            <person name="Reginatto V."/>
        </authorList>
    </citation>
    <scope>NUCLEOTIDE SEQUENCE [LARGE SCALE GENOMIC DNA]</scope>
    <source>
        <strain evidence="3 4">Br21</strain>
    </source>
</reference>
<dbReference type="AlphaFoldDB" id="A0A1S9NAS0"/>
<dbReference type="Pfam" id="PF07876">
    <property type="entry name" value="Dabb"/>
    <property type="match status" value="1"/>
</dbReference>
<dbReference type="Proteomes" id="UP000190959">
    <property type="component" value="Unassembled WGS sequence"/>
</dbReference>
<organism evidence="3 4">
    <name type="scientific">Clostridium beijerinckii</name>
    <name type="common">Clostridium MP</name>
    <dbReference type="NCBI Taxonomy" id="1520"/>
    <lineage>
        <taxon>Bacteria</taxon>
        <taxon>Bacillati</taxon>
        <taxon>Bacillota</taxon>
        <taxon>Clostridia</taxon>
        <taxon>Eubacteriales</taxon>
        <taxon>Clostridiaceae</taxon>
        <taxon>Clostridium</taxon>
    </lineage>
</organism>
<dbReference type="PROSITE" id="PS51502">
    <property type="entry name" value="S_R_A_B_BARREL"/>
    <property type="match status" value="1"/>
</dbReference>
<evidence type="ECO:0000313" key="4">
    <source>
        <dbReference type="Proteomes" id="UP000190959"/>
    </source>
</evidence>
<feature type="domain" description="Stress-response A/B barrel" evidence="2">
    <location>
        <begin position="2"/>
        <end position="94"/>
    </location>
</feature>
<evidence type="ECO:0000313" key="3">
    <source>
        <dbReference type="EMBL" id="OOP74647.1"/>
    </source>
</evidence>
<dbReference type="Gene3D" id="3.30.70.100">
    <property type="match status" value="1"/>
</dbReference>
<gene>
    <name evidence="3" type="ORF">CBEIBR21_00320</name>
</gene>
<evidence type="ECO:0000256" key="1">
    <source>
        <dbReference type="ARBA" id="ARBA00011738"/>
    </source>
</evidence>
<dbReference type="InterPro" id="IPR011008">
    <property type="entry name" value="Dimeric_a/b-barrel"/>
</dbReference>
<dbReference type="PANTHER" id="PTHR33178">
    <property type="match status" value="1"/>
</dbReference>
<dbReference type="InterPro" id="IPR013097">
    <property type="entry name" value="Dabb"/>
</dbReference>
<comment type="caution">
    <text evidence="3">The sequence shown here is derived from an EMBL/GenBank/DDBJ whole genome shotgun (WGS) entry which is preliminary data.</text>
</comment>
<comment type="subunit">
    <text evidence="1">Homodimer.</text>
</comment>
<dbReference type="InterPro" id="IPR044662">
    <property type="entry name" value="HS1/DABB1-like"/>
</dbReference>
<dbReference type="RefSeq" id="WP_078114203.1">
    <property type="nucleotide sequence ID" value="NZ_MWMH01000001.1"/>
</dbReference>